<keyword evidence="2" id="KW-1185">Reference proteome</keyword>
<dbReference type="EMBL" id="PYGF01000006">
    <property type="protein sequence ID" value="PSL03859.1"/>
    <property type="molecule type" value="Genomic_DNA"/>
</dbReference>
<protein>
    <recommendedName>
        <fullName evidence="3">Tetratricopeptide repeat protein</fullName>
    </recommendedName>
</protein>
<sequence length="505" mass="58062">MIKIFCHIGLWEEIKDAVYFGFQLQDWIAFADIETMKPSASANHLIVDKGYIILPVDWQNAMPPYLLPEKILFNEKVLLALVMIRLGEFEKSLQLISFSPTLKAEFQIIIDLMEGGEIDPQLLSVETYQEFDDYRLMHNHAVIRHYGHVTNPSKVDYYYQEATMSAPTEEYAAFSAFHYFNYLFDEGRFSEAEGQLRRIQTAEVSQEGKMKIQAALAHLSTQLLSPPYDKEGLTTLKDKLWQCLTYYEIHGFKVEEAQCLLDAGLIANFSESFAEALGYYTKAVKLFQEEGMEEFAYQALLQKARLLTIWAQKGNPQFFKPAMEAYQQASRFFTKEYFPVAYAEIQESLGIIYSEIPDEVKKKSVWAAVSASSFAEALTIFTKEDFPYDYARVCSHYGNALMKYPQAVRSDNFVKALSYFQEALAVRDAENFPVERSITILNFLEASWYADNSNDENNPGRLYEMQLRIDELIAINAGEEFVQEAKLHQEKLNQLKSIIAEEGKS</sequence>
<reference evidence="1 2" key="1">
    <citation type="submission" date="2018-03" db="EMBL/GenBank/DDBJ databases">
        <title>Genomic Encyclopedia of Archaeal and Bacterial Type Strains, Phase II (KMG-II): from individual species to whole genera.</title>
        <authorList>
            <person name="Goeker M."/>
        </authorList>
    </citation>
    <scope>NUCLEOTIDE SEQUENCE [LARGE SCALE GENOMIC DNA]</scope>
    <source>
        <strain evidence="1 2">DSM 28057</strain>
    </source>
</reference>
<name>A0A2P8E314_9BACT</name>
<dbReference type="SUPFAM" id="SSF48452">
    <property type="entry name" value="TPR-like"/>
    <property type="match status" value="1"/>
</dbReference>
<dbReference type="RefSeq" id="WP_106567535.1">
    <property type="nucleotide sequence ID" value="NZ_PYGF01000006.1"/>
</dbReference>
<comment type="caution">
    <text evidence="1">The sequence shown here is derived from an EMBL/GenBank/DDBJ whole genome shotgun (WGS) entry which is preliminary data.</text>
</comment>
<dbReference type="OrthoDB" id="1393167at2"/>
<gene>
    <name evidence="1" type="ORF">CLV48_10699</name>
</gene>
<dbReference type="AlphaFoldDB" id="A0A2P8E314"/>
<evidence type="ECO:0008006" key="3">
    <source>
        <dbReference type="Google" id="ProtNLM"/>
    </source>
</evidence>
<proteinExistence type="predicted"/>
<accession>A0A2P8E314</accession>
<evidence type="ECO:0000313" key="1">
    <source>
        <dbReference type="EMBL" id="PSL03859.1"/>
    </source>
</evidence>
<dbReference type="Proteomes" id="UP000240708">
    <property type="component" value="Unassembled WGS sequence"/>
</dbReference>
<evidence type="ECO:0000313" key="2">
    <source>
        <dbReference type="Proteomes" id="UP000240708"/>
    </source>
</evidence>
<dbReference type="Gene3D" id="1.25.40.10">
    <property type="entry name" value="Tetratricopeptide repeat domain"/>
    <property type="match status" value="1"/>
</dbReference>
<dbReference type="InterPro" id="IPR011990">
    <property type="entry name" value="TPR-like_helical_dom_sf"/>
</dbReference>
<organism evidence="1 2">
    <name type="scientific">Cecembia rubra</name>
    <dbReference type="NCBI Taxonomy" id="1485585"/>
    <lineage>
        <taxon>Bacteria</taxon>
        <taxon>Pseudomonadati</taxon>
        <taxon>Bacteroidota</taxon>
        <taxon>Cytophagia</taxon>
        <taxon>Cytophagales</taxon>
        <taxon>Cyclobacteriaceae</taxon>
        <taxon>Cecembia</taxon>
    </lineage>
</organism>